<evidence type="ECO:0000313" key="3">
    <source>
        <dbReference type="Proteomes" id="UP000243819"/>
    </source>
</evidence>
<proteinExistence type="predicted"/>
<feature type="domain" description="Transposase IS204/IS1001/IS1096/IS1165 zinc-finger" evidence="1">
    <location>
        <begin position="37"/>
        <end position="82"/>
    </location>
</feature>
<dbReference type="PANTHER" id="PTHR33498">
    <property type="entry name" value="TRANSPOSASE FOR INSERTION SEQUENCE ELEMENT IS1557"/>
    <property type="match status" value="1"/>
</dbReference>
<keyword evidence="2" id="KW-0479">Metal-binding</keyword>
<dbReference type="EMBL" id="FOIF01000067">
    <property type="protein sequence ID" value="SET17118.1"/>
    <property type="molecule type" value="Genomic_DNA"/>
</dbReference>
<sequence length="98" mass="11957">MQFQYNKNLLFLIDLSIDNIKQYNNYYEISISKPVSSHKCPACGTEITKIHDYRYQRIKDIPYLNKPLYLLYRKRRYKCIKCGKRFYETVDFIGNIRE</sequence>
<dbReference type="RefSeq" id="WP_242945764.1">
    <property type="nucleotide sequence ID" value="NZ_FOIF01000067.1"/>
</dbReference>
<evidence type="ECO:0000259" key="1">
    <source>
        <dbReference type="Pfam" id="PF14690"/>
    </source>
</evidence>
<keyword evidence="2" id="KW-0863">Zinc-finger</keyword>
<dbReference type="InterPro" id="IPR029261">
    <property type="entry name" value="Transposase_Znf"/>
</dbReference>
<evidence type="ECO:0000313" key="2">
    <source>
        <dbReference type="EMBL" id="SET17118.1"/>
    </source>
</evidence>
<dbReference type="Proteomes" id="UP000243819">
    <property type="component" value="Unassembled WGS sequence"/>
</dbReference>
<name>A0A1I0CCN1_9FIRM</name>
<keyword evidence="2" id="KW-0862">Zinc</keyword>
<keyword evidence="3" id="KW-1185">Reference proteome</keyword>
<dbReference type="PANTHER" id="PTHR33498:SF1">
    <property type="entry name" value="TRANSPOSASE FOR INSERTION SEQUENCE ELEMENT IS1557"/>
    <property type="match status" value="1"/>
</dbReference>
<organism evidence="2 3">
    <name type="scientific">Anaerobranca gottschalkii DSM 13577</name>
    <dbReference type="NCBI Taxonomy" id="1120990"/>
    <lineage>
        <taxon>Bacteria</taxon>
        <taxon>Bacillati</taxon>
        <taxon>Bacillota</taxon>
        <taxon>Clostridia</taxon>
        <taxon>Eubacteriales</taxon>
        <taxon>Proteinivoracaceae</taxon>
        <taxon>Anaerobranca</taxon>
    </lineage>
</organism>
<reference evidence="3" key="1">
    <citation type="submission" date="2016-10" db="EMBL/GenBank/DDBJ databases">
        <authorList>
            <person name="Varghese N."/>
            <person name="Submissions S."/>
        </authorList>
    </citation>
    <scope>NUCLEOTIDE SEQUENCE [LARGE SCALE GENOMIC DNA]</scope>
    <source>
        <strain evidence="3">DSM 13577</strain>
    </source>
</reference>
<dbReference type="Pfam" id="PF14690">
    <property type="entry name" value="Zn_ribbon_ISL3"/>
    <property type="match status" value="1"/>
</dbReference>
<dbReference type="STRING" id="1120990.SAMN03080614_10678"/>
<dbReference type="GO" id="GO:0008270">
    <property type="term" value="F:zinc ion binding"/>
    <property type="evidence" value="ECO:0007669"/>
    <property type="project" value="UniProtKB-KW"/>
</dbReference>
<accession>A0A1I0CCN1</accession>
<protein>
    <submittedName>
        <fullName evidence="2">Zinc-finger of transposase IS204/IS1001/IS1096/IS1165</fullName>
    </submittedName>
</protein>
<dbReference type="AlphaFoldDB" id="A0A1I0CCN1"/>
<dbReference type="InterPro" id="IPR047951">
    <property type="entry name" value="Transpos_ISL3"/>
</dbReference>
<gene>
    <name evidence="2" type="ORF">SAMN03080614_10678</name>
</gene>